<dbReference type="Gene3D" id="3.20.100.30">
    <property type="entry name" value="VTC, catalytic tunnel domain"/>
    <property type="match status" value="1"/>
</dbReference>
<dbReference type="OrthoDB" id="541850at2"/>
<dbReference type="Proteomes" id="UP000053577">
    <property type="component" value="Unassembled WGS sequence"/>
</dbReference>
<evidence type="ECO:0000259" key="1">
    <source>
        <dbReference type="Pfam" id="PF09359"/>
    </source>
</evidence>
<dbReference type="AlphaFoldDB" id="A0A0V8M5K3"/>
<dbReference type="GO" id="GO:0006799">
    <property type="term" value="P:polyphosphate biosynthetic process"/>
    <property type="evidence" value="ECO:0007669"/>
    <property type="project" value="UniProtKB-ARBA"/>
</dbReference>
<dbReference type="SUPFAM" id="SSF55154">
    <property type="entry name" value="CYTH-like phosphatases"/>
    <property type="match status" value="1"/>
</dbReference>
<gene>
    <name evidence="2" type="ORF">DA01_00505</name>
</gene>
<dbReference type="InterPro" id="IPR042267">
    <property type="entry name" value="VTC_sf"/>
</dbReference>
<name>A0A0V8M5K3_9CHLR</name>
<dbReference type="PATRIC" id="fig|61435.5.peg.108"/>
<feature type="domain" description="VTC" evidence="1">
    <location>
        <begin position="29"/>
        <end position="246"/>
    </location>
</feature>
<evidence type="ECO:0000313" key="2">
    <source>
        <dbReference type="EMBL" id="KSV19012.1"/>
    </source>
</evidence>
<reference evidence="2 3" key="1">
    <citation type="journal article" date="2015" name="Sci. Rep.">
        <title>A comparative genomics and reductive dehalogenase gene transcription study of two chloroethene-respiring bacteria, Dehalococcoides mccartyi strains MB and 11a.</title>
        <authorList>
            <person name="Low A."/>
            <person name="Shen Z."/>
            <person name="Cheng D."/>
            <person name="Rogers M.J."/>
            <person name="Lee P.K."/>
            <person name="He J."/>
        </authorList>
    </citation>
    <scope>NUCLEOTIDE SEQUENCE [LARGE SCALE GENOMIC DNA]</scope>
    <source>
        <strain evidence="2 3">MB</strain>
    </source>
</reference>
<comment type="caution">
    <text evidence="2">The sequence shown here is derived from an EMBL/GenBank/DDBJ whole genome shotgun (WGS) entry which is preliminary data.</text>
</comment>
<accession>A0A0V8M5K3</accession>
<dbReference type="Pfam" id="PF09359">
    <property type="entry name" value="VTC"/>
    <property type="match status" value="1"/>
</dbReference>
<dbReference type="InterPro" id="IPR033469">
    <property type="entry name" value="CYTH-like_dom_sf"/>
</dbReference>
<dbReference type="RefSeq" id="WP_058291988.1">
    <property type="nucleotide sequence ID" value="NZ_JGYD01000001.1"/>
</dbReference>
<dbReference type="EMBL" id="JGYD01000001">
    <property type="protein sequence ID" value="KSV19012.1"/>
    <property type="molecule type" value="Genomic_DNA"/>
</dbReference>
<dbReference type="InterPro" id="IPR018966">
    <property type="entry name" value="VTC_domain"/>
</dbReference>
<organism evidence="2 3">
    <name type="scientific">Dehalococcoides mccartyi</name>
    <dbReference type="NCBI Taxonomy" id="61435"/>
    <lineage>
        <taxon>Bacteria</taxon>
        <taxon>Bacillati</taxon>
        <taxon>Chloroflexota</taxon>
        <taxon>Dehalococcoidia</taxon>
        <taxon>Dehalococcoidales</taxon>
        <taxon>Dehalococcoidaceae</taxon>
        <taxon>Dehalococcoides</taxon>
    </lineage>
</organism>
<evidence type="ECO:0000313" key="3">
    <source>
        <dbReference type="Proteomes" id="UP000053577"/>
    </source>
</evidence>
<sequence length="268" mass="30387">MSLTDKSGVSALSRSTRQHQNITLFQPRIERKFYLSPAKVRMAYGLLRTVALPHPGYASEQINSLYYDTAGLDLFERSISGDYQKDKIRLRWYGDSVWPEADCPAYLELKMRRGFEGSKKRVEAKLNTPQPGRLPDSDGLISRKLLYDTLGDFGWDINAPLYPVISISYWRYRFIEVSSGLSLALDCRIRSTVVAAGLGYKEHNLEMEGGVLEIKGRDMELPSSLNPLRILDIDWSRFSKYAACLEAHQQEPGSQSRLLPSGLLDQSE</sequence>
<protein>
    <recommendedName>
        <fullName evidence="1">VTC domain-containing protein</fullName>
    </recommendedName>
</protein>
<proteinExistence type="predicted"/>